<protein>
    <recommendedName>
        <fullName evidence="4">Lipoprotein</fullName>
    </recommendedName>
</protein>
<keyword evidence="1" id="KW-0732">Signal</keyword>
<feature type="chain" id="PRO_5013840947" description="Lipoprotein" evidence="1">
    <location>
        <begin position="20"/>
        <end position="89"/>
    </location>
</feature>
<evidence type="ECO:0000313" key="3">
    <source>
        <dbReference type="Proteomes" id="UP000221860"/>
    </source>
</evidence>
<keyword evidence="3" id="KW-1185">Reference proteome</keyword>
<dbReference type="PROSITE" id="PS51257">
    <property type="entry name" value="PROKAR_LIPOPROTEIN"/>
    <property type="match status" value="1"/>
</dbReference>
<organism evidence="2 3">
    <name type="scientific">Limimaricola cinnabarinus</name>
    <dbReference type="NCBI Taxonomy" id="1125964"/>
    <lineage>
        <taxon>Bacteria</taxon>
        <taxon>Pseudomonadati</taxon>
        <taxon>Pseudomonadota</taxon>
        <taxon>Alphaproteobacteria</taxon>
        <taxon>Rhodobacterales</taxon>
        <taxon>Paracoccaceae</taxon>
        <taxon>Limimaricola</taxon>
    </lineage>
</organism>
<name>A0A2G1MBM3_9RHOB</name>
<accession>A0A2G1MBM3</accession>
<evidence type="ECO:0000313" key="2">
    <source>
        <dbReference type="EMBL" id="PHP26135.1"/>
    </source>
</evidence>
<reference evidence="2 3" key="1">
    <citation type="submission" date="2017-08" db="EMBL/GenBank/DDBJ databases">
        <title>Draft Genome Sequence of Loktanella cinnabarina Strain XM1, Isolated from Coastal Surface Water.</title>
        <authorList>
            <person name="Ma R."/>
            <person name="Wang J."/>
            <person name="Wang Q."/>
            <person name="Ma Z."/>
            <person name="Li J."/>
            <person name="Chen L."/>
        </authorList>
    </citation>
    <scope>NUCLEOTIDE SEQUENCE [LARGE SCALE GENOMIC DNA]</scope>
    <source>
        <strain evidence="2 3">XM1</strain>
    </source>
</reference>
<dbReference type="Proteomes" id="UP000221860">
    <property type="component" value="Unassembled WGS sequence"/>
</dbReference>
<sequence>MRIRSVSVLMAGFVLGACSAVVNDSSDSRQDQELSEAVAALAAPDQNLASARLRSSDGCYWYRHSGPVETTELPLRTVDGQHICVQTTT</sequence>
<dbReference type="EMBL" id="NQWH01000062">
    <property type="protein sequence ID" value="PHP26135.1"/>
    <property type="molecule type" value="Genomic_DNA"/>
</dbReference>
<evidence type="ECO:0000256" key="1">
    <source>
        <dbReference type="SAM" id="SignalP"/>
    </source>
</evidence>
<gene>
    <name evidence="2" type="ORF">CJ301_18000</name>
</gene>
<comment type="caution">
    <text evidence="2">The sequence shown here is derived from an EMBL/GenBank/DDBJ whole genome shotgun (WGS) entry which is preliminary data.</text>
</comment>
<feature type="signal peptide" evidence="1">
    <location>
        <begin position="1"/>
        <end position="19"/>
    </location>
</feature>
<proteinExistence type="predicted"/>
<dbReference type="OrthoDB" id="7659063at2"/>
<evidence type="ECO:0008006" key="4">
    <source>
        <dbReference type="Google" id="ProtNLM"/>
    </source>
</evidence>
<dbReference type="AlphaFoldDB" id="A0A2G1MBM3"/>